<name>A0A5C6C9N2_9BACT</name>
<evidence type="ECO:0000313" key="4">
    <source>
        <dbReference type="EMBL" id="TWU20862.1"/>
    </source>
</evidence>
<dbReference type="PANTHER" id="PTHR30576:SF10">
    <property type="entry name" value="SLL5057 PROTEIN"/>
    <property type="match status" value="1"/>
</dbReference>
<feature type="domain" description="Bacterial sugar transferase" evidence="3">
    <location>
        <begin position="170"/>
        <end position="356"/>
    </location>
</feature>
<organism evidence="4 5">
    <name type="scientific">Bythopirellula polymerisocia</name>
    <dbReference type="NCBI Taxonomy" id="2528003"/>
    <lineage>
        <taxon>Bacteria</taxon>
        <taxon>Pseudomonadati</taxon>
        <taxon>Planctomycetota</taxon>
        <taxon>Planctomycetia</taxon>
        <taxon>Pirellulales</taxon>
        <taxon>Lacipirellulaceae</taxon>
        <taxon>Bythopirellula</taxon>
    </lineage>
</organism>
<protein>
    <submittedName>
        <fullName evidence="4">Undecaprenyl phosphate N,N'-diacetylbacillosamine 1-phosphate transferase</fullName>
        <ecNumber evidence="4">2.7.8.36</ecNumber>
    </submittedName>
</protein>
<evidence type="ECO:0000313" key="5">
    <source>
        <dbReference type="Proteomes" id="UP000318437"/>
    </source>
</evidence>
<evidence type="ECO:0000256" key="1">
    <source>
        <dbReference type="ARBA" id="ARBA00006464"/>
    </source>
</evidence>
<evidence type="ECO:0000256" key="2">
    <source>
        <dbReference type="SAM" id="Phobius"/>
    </source>
</evidence>
<accession>A0A5C6C9N2</accession>
<dbReference type="PANTHER" id="PTHR30576">
    <property type="entry name" value="COLANIC BIOSYNTHESIS UDP-GLUCOSE LIPID CARRIER TRANSFERASE"/>
    <property type="match status" value="1"/>
</dbReference>
<dbReference type="OrthoDB" id="9766874at2"/>
<evidence type="ECO:0000259" key="3">
    <source>
        <dbReference type="Pfam" id="PF02397"/>
    </source>
</evidence>
<comment type="caution">
    <text evidence="4">The sequence shown here is derived from an EMBL/GenBank/DDBJ whole genome shotgun (WGS) entry which is preliminary data.</text>
</comment>
<keyword evidence="2" id="KW-1133">Transmembrane helix</keyword>
<proteinExistence type="inferred from homology"/>
<keyword evidence="2" id="KW-0472">Membrane</keyword>
<dbReference type="InterPro" id="IPR003362">
    <property type="entry name" value="Bact_transf"/>
</dbReference>
<dbReference type="Proteomes" id="UP000318437">
    <property type="component" value="Unassembled WGS sequence"/>
</dbReference>
<sequence>MKSGLLNVRKLHAHIFRNPEAKSASLLLSERDLRFAAECERMRVDRNGSVLSILFIKLAENHNLPQDMALLERILEGRLRVTDTPGILEDGRVVVLLPDTSSDGAWKVAADISEVYPLGPTRPECEVIIYPDKGHRREKLIDGEEVAPNGERDKSTVCPPLFATPIPRWKRSLDILGGLVGLIASAPLITVAAIAIRCTSRGSIFYGQEREGWAGKRFKMYKLRTMVNGADEMKEYLRHLSHQDGPAFKMKSDPRTTPVGRLLRWTSIDELPQLWNVLKGDMSLVGPRPLPTSESQSCTDWQRRRLSVLPGMTCTWQVFARGDVSFDEWIRMDLQYSRQVSLWGDIKLLMLTLPSLVLRKGMR</sequence>
<reference evidence="4 5" key="1">
    <citation type="submission" date="2019-02" db="EMBL/GenBank/DDBJ databases">
        <title>Deep-cultivation of Planctomycetes and their phenomic and genomic characterization uncovers novel biology.</title>
        <authorList>
            <person name="Wiegand S."/>
            <person name="Jogler M."/>
            <person name="Boedeker C."/>
            <person name="Pinto D."/>
            <person name="Vollmers J."/>
            <person name="Rivas-Marin E."/>
            <person name="Kohn T."/>
            <person name="Peeters S.H."/>
            <person name="Heuer A."/>
            <person name="Rast P."/>
            <person name="Oberbeckmann S."/>
            <person name="Bunk B."/>
            <person name="Jeske O."/>
            <person name="Meyerdierks A."/>
            <person name="Storesund J.E."/>
            <person name="Kallscheuer N."/>
            <person name="Luecker S."/>
            <person name="Lage O.M."/>
            <person name="Pohl T."/>
            <person name="Merkel B.J."/>
            <person name="Hornburger P."/>
            <person name="Mueller R.-W."/>
            <person name="Bruemmer F."/>
            <person name="Labrenz M."/>
            <person name="Spormann A.M."/>
            <person name="Op Den Camp H."/>
            <person name="Overmann J."/>
            <person name="Amann R."/>
            <person name="Jetten M.S.M."/>
            <person name="Mascher T."/>
            <person name="Medema M.H."/>
            <person name="Devos D.P."/>
            <person name="Kaster A.-K."/>
            <person name="Ovreas L."/>
            <person name="Rohde M."/>
            <person name="Galperin M.Y."/>
            <person name="Jogler C."/>
        </authorList>
    </citation>
    <scope>NUCLEOTIDE SEQUENCE [LARGE SCALE GENOMIC DNA]</scope>
    <source>
        <strain evidence="4 5">Pla144</strain>
    </source>
</reference>
<keyword evidence="4" id="KW-0808">Transferase</keyword>
<dbReference type="GO" id="GO:0102334">
    <property type="term" value="F:N,N'-diacetylbacilliosaminyl-1-phosphate transferase activity"/>
    <property type="evidence" value="ECO:0007669"/>
    <property type="project" value="UniProtKB-EC"/>
</dbReference>
<gene>
    <name evidence="4" type="primary">pglC</name>
    <name evidence="4" type="ORF">Pla144_47620</name>
</gene>
<keyword evidence="2" id="KW-0812">Transmembrane</keyword>
<comment type="similarity">
    <text evidence="1">Belongs to the bacterial sugar transferase family.</text>
</comment>
<feature type="transmembrane region" description="Helical" evidence="2">
    <location>
        <begin position="175"/>
        <end position="196"/>
    </location>
</feature>
<dbReference type="Pfam" id="PF02397">
    <property type="entry name" value="Bac_transf"/>
    <property type="match status" value="1"/>
</dbReference>
<dbReference type="EC" id="2.7.8.36" evidence="4"/>
<dbReference type="RefSeq" id="WP_146452984.1">
    <property type="nucleotide sequence ID" value="NZ_SJPS01000012.1"/>
</dbReference>
<keyword evidence="5" id="KW-1185">Reference proteome</keyword>
<dbReference type="AlphaFoldDB" id="A0A5C6C9N2"/>
<dbReference type="EMBL" id="SJPS01000012">
    <property type="protein sequence ID" value="TWU20862.1"/>
    <property type="molecule type" value="Genomic_DNA"/>
</dbReference>